<keyword evidence="3" id="KW-1185">Reference proteome</keyword>
<accession>A0ABC8TE83</accession>
<reference evidence="2 3" key="1">
    <citation type="submission" date="2024-02" db="EMBL/GenBank/DDBJ databases">
        <authorList>
            <person name="Vignale AGUSTIN F."/>
            <person name="Sosa J E."/>
            <person name="Modenutti C."/>
        </authorList>
    </citation>
    <scope>NUCLEOTIDE SEQUENCE [LARGE SCALE GENOMIC DNA]</scope>
</reference>
<feature type="transmembrane region" description="Helical" evidence="1">
    <location>
        <begin position="61"/>
        <end position="83"/>
    </location>
</feature>
<name>A0ABC8TE83_9AQUA</name>
<evidence type="ECO:0000256" key="1">
    <source>
        <dbReference type="SAM" id="Phobius"/>
    </source>
</evidence>
<evidence type="ECO:0000313" key="2">
    <source>
        <dbReference type="EMBL" id="CAK9167708.1"/>
    </source>
</evidence>
<protein>
    <submittedName>
        <fullName evidence="2">Uncharacterized protein</fullName>
    </submittedName>
</protein>
<evidence type="ECO:0000313" key="3">
    <source>
        <dbReference type="Proteomes" id="UP001642360"/>
    </source>
</evidence>
<organism evidence="2 3">
    <name type="scientific">Ilex paraguariensis</name>
    <name type="common">yerba mate</name>
    <dbReference type="NCBI Taxonomy" id="185542"/>
    <lineage>
        <taxon>Eukaryota</taxon>
        <taxon>Viridiplantae</taxon>
        <taxon>Streptophyta</taxon>
        <taxon>Embryophyta</taxon>
        <taxon>Tracheophyta</taxon>
        <taxon>Spermatophyta</taxon>
        <taxon>Magnoliopsida</taxon>
        <taxon>eudicotyledons</taxon>
        <taxon>Gunneridae</taxon>
        <taxon>Pentapetalae</taxon>
        <taxon>asterids</taxon>
        <taxon>campanulids</taxon>
        <taxon>Aquifoliales</taxon>
        <taxon>Aquifoliaceae</taxon>
        <taxon>Ilex</taxon>
    </lineage>
</organism>
<feature type="non-terminal residue" evidence="2">
    <location>
        <position position="92"/>
    </location>
</feature>
<sequence length="92" mass="9985">MDLGKGLDARPAWIWGSDSLSNREETEMRASALCVARVALCSAWIWGELSFGMDLGKGNEFVLCVCQGVIALAWVGCDGWIGLDVMVFGENK</sequence>
<comment type="caution">
    <text evidence="2">The sequence shown here is derived from an EMBL/GenBank/DDBJ whole genome shotgun (WGS) entry which is preliminary data.</text>
</comment>
<proteinExistence type="predicted"/>
<gene>
    <name evidence="2" type="ORF">ILEXP_LOCUS36995</name>
</gene>
<keyword evidence="1" id="KW-0812">Transmembrane</keyword>
<keyword evidence="1" id="KW-1133">Transmembrane helix</keyword>
<keyword evidence="1" id="KW-0472">Membrane</keyword>
<dbReference type="Proteomes" id="UP001642360">
    <property type="component" value="Unassembled WGS sequence"/>
</dbReference>
<dbReference type="EMBL" id="CAUOFW020004902">
    <property type="protein sequence ID" value="CAK9167708.1"/>
    <property type="molecule type" value="Genomic_DNA"/>
</dbReference>
<dbReference type="AlphaFoldDB" id="A0ABC8TE83"/>